<keyword evidence="3 8" id="KW-0245">EGF-like domain</keyword>
<dbReference type="GO" id="GO:0048513">
    <property type="term" value="P:animal organ development"/>
    <property type="evidence" value="ECO:0007669"/>
    <property type="project" value="UniProtKB-ARBA"/>
</dbReference>
<dbReference type="Gene3D" id="2.10.25.10">
    <property type="entry name" value="Laminin"/>
    <property type="match status" value="5"/>
</dbReference>
<dbReference type="EMBL" id="LBMM01000115">
    <property type="protein sequence ID" value="KMR04865.1"/>
    <property type="molecule type" value="Genomic_DNA"/>
</dbReference>
<feature type="domain" description="EGF-like" evidence="10">
    <location>
        <begin position="78"/>
        <end position="113"/>
    </location>
</feature>
<comment type="subcellular location">
    <subcellularLocation>
        <location evidence="1">Secreted</location>
    </subcellularLocation>
</comment>
<dbReference type="Pfam" id="PF12661">
    <property type="entry name" value="hEGF"/>
    <property type="match status" value="2"/>
</dbReference>
<gene>
    <name evidence="11" type="ORF">RF55_396</name>
</gene>
<dbReference type="SUPFAM" id="SSF49899">
    <property type="entry name" value="Concanavalin A-like lectins/glucanases"/>
    <property type="match status" value="2"/>
</dbReference>
<evidence type="ECO:0000259" key="10">
    <source>
        <dbReference type="PROSITE" id="PS50026"/>
    </source>
</evidence>
<dbReference type="InterPro" id="IPR001791">
    <property type="entry name" value="Laminin_G"/>
</dbReference>
<dbReference type="GO" id="GO:0007157">
    <property type="term" value="P:heterophilic cell-cell adhesion via plasma membrane cell adhesion molecules"/>
    <property type="evidence" value="ECO:0007669"/>
    <property type="project" value="TreeGrafter"/>
</dbReference>
<evidence type="ECO:0000256" key="4">
    <source>
        <dbReference type="ARBA" id="ARBA00022729"/>
    </source>
</evidence>
<dbReference type="CDD" id="cd00110">
    <property type="entry name" value="LamG"/>
    <property type="match status" value="2"/>
</dbReference>
<keyword evidence="12" id="KW-1185">Reference proteome</keyword>
<comment type="caution">
    <text evidence="11">The sequence shown here is derived from an EMBL/GenBank/DDBJ whole genome shotgun (WGS) entry which is preliminary data.</text>
</comment>
<dbReference type="PROSITE" id="PS01187">
    <property type="entry name" value="EGF_CA"/>
    <property type="match status" value="1"/>
</dbReference>
<dbReference type="OrthoDB" id="283575at2759"/>
<evidence type="ECO:0000256" key="5">
    <source>
        <dbReference type="ARBA" id="ARBA00022737"/>
    </source>
</evidence>
<dbReference type="PROSITE" id="PS00022">
    <property type="entry name" value="EGF_1"/>
    <property type="match status" value="5"/>
</dbReference>
<dbReference type="Gene3D" id="2.60.120.200">
    <property type="match status" value="2"/>
</dbReference>
<dbReference type="Pfam" id="PF02210">
    <property type="entry name" value="Laminin_G_2"/>
    <property type="match status" value="1"/>
</dbReference>
<dbReference type="PROSITE" id="PS01186">
    <property type="entry name" value="EGF_2"/>
    <property type="match status" value="3"/>
</dbReference>
<protein>
    <submittedName>
        <fullName evidence="11">Protein eyes shut</fullName>
    </submittedName>
</protein>
<feature type="disulfide bond" evidence="8">
    <location>
        <begin position="103"/>
        <end position="112"/>
    </location>
</feature>
<feature type="domain" description="EGF-like" evidence="10">
    <location>
        <begin position="192"/>
        <end position="230"/>
    </location>
</feature>
<evidence type="ECO:0000256" key="8">
    <source>
        <dbReference type="PROSITE-ProRule" id="PRU00076"/>
    </source>
</evidence>
<dbReference type="InterPro" id="IPR013032">
    <property type="entry name" value="EGF-like_CS"/>
</dbReference>
<dbReference type="GO" id="GO:0007399">
    <property type="term" value="P:nervous system development"/>
    <property type="evidence" value="ECO:0007669"/>
    <property type="project" value="UniProtKB-ARBA"/>
</dbReference>
<feature type="compositionally biased region" description="Basic and acidic residues" evidence="9">
    <location>
        <begin position="380"/>
        <end position="391"/>
    </location>
</feature>
<dbReference type="GO" id="GO:0030154">
    <property type="term" value="P:cell differentiation"/>
    <property type="evidence" value="ECO:0007669"/>
    <property type="project" value="UniProtKB-ARBA"/>
</dbReference>
<dbReference type="Proteomes" id="UP000036403">
    <property type="component" value="Unassembled WGS sequence"/>
</dbReference>
<dbReference type="GO" id="GO:0045197">
    <property type="term" value="P:establishment or maintenance of epithelial cell apical/basal polarity"/>
    <property type="evidence" value="ECO:0007669"/>
    <property type="project" value="TreeGrafter"/>
</dbReference>
<dbReference type="GO" id="GO:0005576">
    <property type="term" value="C:extracellular region"/>
    <property type="evidence" value="ECO:0007669"/>
    <property type="project" value="UniProtKB-SubCell"/>
</dbReference>
<feature type="domain" description="EGF-like" evidence="10">
    <location>
        <begin position="154"/>
        <end position="190"/>
    </location>
</feature>
<feature type="domain" description="EGF-like" evidence="10">
    <location>
        <begin position="115"/>
        <end position="152"/>
    </location>
</feature>
<evidence type="ECO:0000313" key="12">
    <source>
        <dbReference type="Proteomes" id="UP000036403"/>
    </source>
</evidence>
<keyword evidence="5" id="KW-0677">Repeat</keyword>
<evidence type="ECO:0000256" key="9">
    <source>
        <dbReference type="SAM" id="MobiDB-lite"/>
    </source>
</evidence>
<evidence type="ECO:0000256" key="3">
    <source>
        <dbReference type="ARBA" id="ARBA00022536"/>
    </source>
</evidence>
<evidence type="ECO:0000256" key="1">
    <source>
        <dbReference type="ARBA" id="ARBA00004613"/>
    </source>
</evidence>
<dbReference type="InterPro" id="IPR001881">
    <property type="entry name" value="EGF-like_Ca-bd_dom"/>
</dbReference>
<keyword evidence="2" id="KW-0964">Secreted</keyword>
<dbReference type="FunFam" id="2.10.25.10:FF:000472">
    <property type="entry name" value="Uncharacterized protein, isoform A"/>
    <property type="match status" value="2"/>
</dbReference>
<evidence type="ECO:0000256" key="6">
    <source>
        <dbReference type="ARBA" id="ARBA00023157"/>
    </source>
</evidence>
<dbReference type="CDD" id="cd00054">
    <property type="entry name" value="EGF_CA"/>
    <property type="match status" value="4"/>
</dbReference>
<accession>A0A0J7LA00</accession>
<evidence type="ECO:0000256" key="2">
    <source>
        <dbReference type="ARBA" id="ARBA00022525"/>
    </source>
</evidence>
<keyword evidence="4" id="KW-0732">Signal</keyword>
<dbReference type="InterPro" id="IPR051022">
    <property type="entry name" value="Notch_Cell-Fate_Det"/>
</dbReference>
<dbReference type="SUPFAM" id="SSF57184">
    <property type="entry name" value="Growth factor receptor domain"/>
    <property type="match status" value="1"/>
</dbReference>
<dbReference type="InterPro" id="IPR013320">
    <property type="entry name" value="ConA-like_dom_sf"/>
</dbReference>
<dbReference type="AlphaFoldDB" id="A0A0J7LA00"/>
<dbReference type="GO" id="GO:0005509">
    <property type="term" value="F:calcium ion binding"/>
    <property type="evidence" value="ECO:0007669"/>
    <property type="project" value="InterPro"/>
</dbReference>
<dbReference type="SUPFAM" id="SSF57196">
    <property type="entry name" value="EGF/Laminin"/>
    <property type="match status" value="1"/>
</dbReference>
<dbReference type="Pfam" id="PF00008">
    <property type="entry name" value="EGF"/>
    <property type="match status" value="2"/>
</dbReference>
<dbReference type="InterPro" id="IPR000742">
    <property type="entry name" value="EGF"/>
</dbReference>
<dbReference type="GO" id="GO:0032991">
    <property type="term" value="C:protein-containing complex"/>
    <property type="evidence" value="ECO:0007669"/>
    <property type="project" value="TreeGrafter"/>
</dbReference>
<dbReference type="InterPro" id="IPR009030">
    <property type="entry name" value="Growth_fac_rcpt_cys_sf"/>
</dbReference>
<keyword evidence="7" id="KW-0325">Glycoprotein</keyword>
<dbReference type="Pfam" id="PF00054">
    <property type="entry name" value="Laminin_G_1"/>
    <property type="match status" value="1"/>
</dbReference>
<feature type="disulfide bond" evidence="8">
    <location>
        <begin position="220"/>
        <end position="229"/>
    </location>
</feature>
<evidence type="ECO:0000313" key="11">
    <source>
        <dbReference type="EMBL" id="KMR04865.1"/>
    </source>
</evidence>
<feature type="region of interest" description="Disordered" evidence="9">
    <location>
        <begin position="357"/>
        <end position="398"/>
    </location>
</feature>
<evidence type="ECO:0000256" key="7">
    <source>
        <dbReference type="ARBA" id="ARBA00023180"/>
    </source>
</evidence>
<dbReference type="FunFam" id="2.10.25.10:FF:000045">
    <property type="entry name" value="Slit guidance ligand 2"/>
    <property type="match status" value="1"/>
</dbReference>
<feature type="disulfide bond" evidence="8">
    <location>
        <begin position="180"/>
        <end position="189"/>
    </location>
</feature>
<dbReference type="GO" id="GO:0009653">
    <property type="term" value="P:anatomical structure morphogenesis"/>
    <property type="evidence" value="ECO:0007669"/>
    <property type="project" value="UniProtKB-ARBA"/>
</dbReference>
<dbReference type="PANTHER" id="PTHR24049">
    <property type="entry name" value="CRUMBS FAMILY MEMBER"/>
    <property type="match status" value="1"/>
</dbReference>
<dbReference type="SMART" id="SM00179">
    <property type="entry name" value="EGF_CA"/>
    <property type="match status" value="5"/>
</dbReference>
<dbReference type="PANTHER" id="PTHR24049:SF22">
    <property type="entry name" value="DROSOPHILA CRUMBS HOMOLOG"/>
    <property type="match status" value="1"/>
</dbReference>
<dbReference type="STRING" id="67767.A0A0J7LA00"/>
<reference evidence="11 12" key="1">
    <citation type="submission" date="2015-04" db="EMBL/GenBank/DDBJ databases">
        <title>Lasius niger genome sequencing.</title>
        <authorList>
            <person name="Konorov E.A."/>
            <person name="Nikitin M.A."/>
            <person name="Kirill M.V."/>
            <person name="Chang P."/>
        </authorList>
    </citation>
    <scope>NUCLEOTIDE SEQUENCE [LARGE SCALE GENOMIC DNA]</scope>
    <source>
        <tissue evidence="11">Whole</tissue>
    </source>
</reference>
<dbReference type="InterPro" id="IPR000152">
    <property type="entry name" value="EGF-type_Asp/Asn_hydroxyl_site"/>
</dbReference>
<sequence>MKAQNDRKVSYFCFVNFHGRRSTYSCYCIDGYTGINCEINWDECWSDPCLNGGTCNDGVAAYNCTCIDGFVGVNCEQRYSECSNHPCLNNGTCVDYDGITCQCPEGYSGDYCEIDASVCNDTICKNSGECVEGPGISFYCRCREGFTGKDCDRAIVPCDENPCQNGAVCLLEDDHSVCYCVPDYHGGLCELKYDDCESKFAQCDNGGTCIDGINSFTCSCPPNYGGSMCEYSFPSTTIAIEVEDTSEQGASSIKTTTAIVSPRGSTSIADASVSLSSTSDFATYSTSSRTTSSLYTKSYTIMEKTTMTSGYEDAGSPSVSSESGIFLTEVPQMGFTASKDTTRDDVVTSEVATMSSAATEDFSHATETESTEVYSPTGRSIHDGKVTKGDDQTTYSPASETVDKDLTRVTEYMTSFSHRPTMIDTDEGQIDEKTTATSAIMDHDTDVTHPVNTTFRYTTESLQNRTFDLGTTVVDSPGTVLPLTTSSTLPSVLSSTVRFETPTVSSPLTSTSVSSLSHTTSIEISTTEIGACRGNQCSTSTTTLTSRNVTEYADGCKTDSTITQAAFNGKSFVRQRVEVIISDNKSATLRIYIKLRTAFKNGIILHVYFDNERYSLVYLELGSLKFQFSCGLETMLLGEIDAIIDNGFEVGIDMSFQYVANDENEKCFAKLLVNGTMAVTGEQILPQRGKLVPKYANLYIGGIPLTFSHYFPHVAMGFIGCMDSLKDKFVLSDAILVRPAFSVLVPGFASYIAYGVSTSIKDTMELKLRLIPRTFDQISLIAYLGQRGSRRDVSDHLSITFVRGYIMLTWDLGSGVRRIFTSDSLSSLTVAGSAGKSKTYTVRIGRRGKEAWLAVEGLSNVTGQAVGSMTQLDVSPVLYIGMLLRRAA</sequence>
<dbReference type="GO" id="GO:0005886">
    <property type="term" value="C:plasma membrane"/>
    <property type="evidence" value="ECO:0007669"/>
    <property type="project" value="TreeGrafter"/>
</dbReference>
<keyword evidence="6 8" id="KW-1015">Disulfide bond</keyword>
<name>A0A0J7LA00_LASNI</name>
<comment type="caution">
    <text evidence="8">Lacks conserved residue(s) required for the propagation of feature annotation.</text>
</comment>
<feature type="disulfide bond" evidence="8">
    <location>
        <begin position="142"/>
        <end position="151"/>
    </location>
</feature>
<dbReference type="PROSITE" id="PS50026">
    <property type="entry name" value="EGF_3"/>
    <property type="match status" value="5"/>
</dbReference>
<dbReference type="InterPro" id="IPR018097">
    <property type="entry name" value="EGF_Ca-bd_CS"/>
</dbReference>
<proteinExistence type="predicted"/>
<organism evidence="11 12">
    <name type="scientific">Lasius niger</name>
    <name type="common">Black garden ant</name>
    <dbReference type="NCBI Taxonomy" id="67767"/>
    <lineage>
        <taxon>Eukaryota</taxon>
        <taxon>Metazoa</taxon>
        <taxon>Ecdysozoa</taxon>
        <taxon>Arthropoda</taxon>
        <taxon>Hexapoda</taxon>
        <taxon>Insecta</taxon>
        <taxon>Pterygota</taxon>
        <taxon>Neoptera</taxon>
        <taxon>Endopterygota</taxon>
        <taxon>Hymenoptera</taxon>
        <taxon>Apocrita</taxon>
        <taxon>Aculeata</taxon>
        <taxon>Formicoidea</taxon>
        <taxon>Formicidae</taxon>
        <taxon>Formicinae</taxon>
        <taxon>Lasius</taxon>
        <taxon>Lasius</taxon>
    </lineage>
</organism>
<feature type="disulfide bond" evidence="8">
    <location>
        <begin position="66"/>
        <end position="75"/>
    </location>
</feature>
<dbReference type="PaxDb" id="67767-A0A0J7LA00"/>
<feature type="domain" description="EGF-like" evidence="10">
    <location>
        <begin position="40"/>
        <end position="76"/>
    </location>
</feature>
<dbReference type="SMART" id="SM00181">
    <property type="entry name" value="EGF"/>
    <property type="match status" value="6"/>
</dbReference>
<dbReference type="PROSITE" id="PS00010">
    <property type="entry name" value="ASX_HYDROXYL"/>
    <property type="match status" value="2"/>
</dbReference>